<keyword evidence="1" id="KW-0472">Membrane</keyword>
<evidence type="ECO:0000256" key="1">
    <source>
        <dbReference type="SAM" id="Phobius"/>
    </source>
</evidence>
<evidence type="ECO:0000313" key="2">
    <source>
        <dbReference type="EMBL" id="EMJ94141.1"/>
    </source>
</evidence>
<accession>M6CUG4</accession>
<sequence>MKEAEKTQGNFNFDFREPLKSCIFLKIYIIECFITAFCAYPNIETDAFSGSL</sequence>
<dbReference type="Proteomes" id="UP000011988">
    <property type="component" value="Unassembled WGS sequence"/>
</dbReference>
<proteinExistence type="predicted"/>
<keyword evidence="1" id="KW-0812">Transmembrane</keyword>
<feature type="transmembrane region" description="Helical" evidence="1">
    <location>
        <begin position="21"/>
        <end position="43"/>
    </location>
</feature>
<protein>
    <submittedName>
        <fullName evidence="2">Uncharacterized protein</fullName>
    </submittedName>
</protein>
<comment type="caution">
    <text evidence="2">The sequence shown here is derived from an EMBL/GenBank/DDBJ whole genome shotgun (WGS) entry which is preliminary data.</text>
</comment>
<keyword evidence="1" id="KW-1133">Transmembrane helix</keyword>
<reference evidence="2 3" key="1">
    <citation type="submission" date="2013-01" db="EMBL/GenBank/DDBJ databases">
        <authorList>
            <person name="Harkins D.M."/>
            <person name="Durkin A.S."/>
            <person name="Brinkac L.M."/>
            <person name="Haft D.H."/>
            <person name="Selengut J.D."/>
            <person name="Sanka R."/>
            <person name="DePew J."/>
            <person name="Purushe J."/>
            <person name="Galloway R.L."/>
            <person name="Vinetz J.M."/>
            <person name="Sutton G.G."/>
            <person name="Nierman W.C."/>
            <person name="Fouts D.E."/>
        </authorList>
    </citation>
    <scope>NUCLEOTIDE SEQUENCE [LARGE SCALE GENOMIC DNA]</scope>
    <source>
        <strain evidence="2 3">79601</strain>
    </source>
</reference>
<dbReference type="AlphaFoldDB" id="M6CUG4"/>
<evidence type="ECO:0000313" key="3">
    <source>
        <dbReference type="Proteomes" id="UP000011988"/>
    </source>
</evidence>
<gene>
    <name evidence="2" type="ORF">LEP1GSC194_0189</name>
</gene>
<organism evidence="2 3">
    <name type="scientific">Leptospira alstonii serovar Sichuan str. 79601</name>
    <dbReference type="NCBI Taxonomy" id="1218565"/>
    <lineage>
        <taxon>Bacteria</taxon>
        <taxon>Pseudomonadati</taxon>
        <taxon>Spirochaetota</taxon>
        <taxon>Spirochaetia</taxon>
        <taxon>Leptospirales</taxon>
        <taxon>Leptospiraceae</taxon>
        <taxon>Leptospira</taxon>
    </lineage>
</organism>
<dbReference type="EMBL" id="ANIK01000056">
    <property type="protein sequence ID" value="EMJ94141.1"/>
    <property type="molecule type" value="Genomic_DNA"/>
</dbReference>
<dbReference type="PATRIC" id="fig|1218565.3.peg.2706"/>
<name>M6CUG4_9LEPT</name>